<keyword evidence="1" id="KW-0732">Signal</keyword>
<dbReference type="CDD" id="cd10950">
    <property type="entry name" value="CE4_BsYlxY_like"/>
    <property type="match status" value="1"/>
</dbReference>
<sequence length="333" mass="37635">MEMKLLMKLLILGSSLSFLSETTANAMINRSSSKIINPLTPNETRVRADLMDTIKNEATLRRIAPINARIDEIWKAIPGYNGIEIDVEKTYELNKGVIHLSAIQYLYKEIKPQISLGNLGAQPIHRGNPSKPLVSFMINVAWGNEYLPHIREVLKKHHAKTTFFLDGSWLKKNIDLAKDIAAEGHELSNHAYSHKNMSQLDRAQAIREITRTEQLLVSNLNVRNTLFAPPSGDFDMETVKIAKELNLKTILWTLDTVDWRNPTPQSIVQKIENNIKPGYLILMHPTKSSSQALDEMITVIERKGLRLGTVSEVISESRVPNQEALKNSSQIEE</sequence>
<dbReference type="Pfam" id="PF01522">
    <property type="entry name" value="Polysacc_deac_1"/>
    <property type="match status" value="1"/>
</dbReference>
<dbReference type="RefSeq" id="WP_163947074.1">
    <property type="nucleotide sequence ID" value="NZ_JAAIKC010000004.1"/>
</dbReference>
<dbReference type="GO" id="GO:0005975">
    <property type="term" value="P:carbohydrate metabolic process"/>
    <property type="evidence" value="ECO:0007669"/>
    <property type="project" value="InterPro"/>
</dbReference>
<dbReference type="InterPro" id="IPR011330">
    <property type="entry name" value="Glyco_hydro/deAcase_b/a-brl"/>
</dbReference>
<evidence type="ECO:0000259" key="2">
    <source>
        <dbReference type="PROSITE" id="PS51677"/>
    </source>
</evidence>
<accession>A0A6G3ZY12</accession>
<dbReference type="PROSITE" id="PS51677">
    <property type="entry name" value="NODB"/>
    <property type="match status" value="1"/>
</dbReference>
<dbReference type="GO" id="GO:0016810">
    <property type="term" value="F:hydrolase activity, acting on carbon-nitrogen (but not peptide) bonds"/>
    <property type="evidence" value="ECO:0007669"/>
    <property type="project" value="InterPro"/>
</dbReference>
<reference evidence="3" key="1">
    <citation type="submission" date="2020-02" db="EMBL/GenBank/DDBJ databases">
        <authorList>
            <person name="Shen X.-R."/>
            <person name="Zhang Y.-X."/>
        </authorList>
    </citation>
    <scope>NUCLEOTIDE SEQUENCE</scope>
    <source>
        <strain evidence="3">SYP-B3998</strain>
    </source>
</reference>
<dbReference type="InterPro" id="IPR050248">
    <property type="entry name" value="Polysacc_deacetylase_ArnD"/>
</dbReference>
<dbReference type="SUPFAM" id="SSF88713">
    <property type="entry name" value="Glycoside hydrolase/deacetylase"/>
    <property type="match status" value="1"/>
</dbReference>
<dbReference type="InterPro" id="IPR002509">
    <property type="entry name" value="NODB_dom"/>
</dbReference>
<dbReference type="PANTHER" id="PTHR10587:SF80">
    <property type="entry name" value="CHITOOLIGOSACCHARIDE DEACETYLASE"/>
    <property type="match status" value="1"/>
</dbReference>
<dbReference type="Gene3D" id="3.20.20.370">
    <property type="entry name" value="Glycoside hydrolase/deacetylase"/>
    <property type="match status" value="1"/>
</dbReference>
<feature type="signal peptide" evidence="1">
    <location>
        <begin position="1"/>
        <end position="26"/>
    </location>
</feature>
<feature type="chain" id="PRO_5026177402" evidence="1">
    <location>
        <begin position="27"/>
        <end position="333"/>
    </location>
</feature>
<dbReference type="PANTHER" id="PTHR10587">
    <property type="entry name" value="GLYCOSYL TRANSFERASE-RELATED"/>
    <property type="match status" value="1"/>
</dbReference>
<evidence type="ECO:0000256" key="1">
    <source>
        <dbReference type="SAM" id="SignalP"/>
    </source>
</evidence>
<proteinExistence type="predicted"/>
<evidence type="ECO:0000313" key="3">
    <source>
        <dbReference type="EMBL" id="NEW06980.1"/>
    </source>
</evidence>
<dbReference type="AlphaFoldDB" id="A0A6G3ZY12"/>
<name>A0A6G3ZY12_9BACL</name>
<feature type="domain" description="NodB homology" evidence="2">
    <location>
        <begin position="132"/>
        <end position="308"/>
    </location>
</feature>
<organism evidence="3">
    <name type="scientific">Paenibacillus sp. SYP-B3998</name>
    <dbReference type="NCBI Taxonomy" id="2678564"/>
    <lineage>
        <taxon>Bacteria</taxon>
        <taxon>Bacillati</taxon>
        <taxon>Bacillota</taxon>
        <taxon>Bacilli</taxon>
        <taxon>Bacillales</taxon>
        <taxon>Paenibacillaceae</taxon>
        <taxon>Paenibacillus</taxon>
    </lineage>
</organism>
<dbReference type="GO" id="GO:0016020">
    <property type="term" value="C:membrane"/>
    <property type="evidence" value="ECO:0007669"/>
    <property type="project" value="TreeGrafter"/>
</dbReference>
<dbReference type="EMBL" id="JAAIKC010000004">
    <property type="protein sequence ID" value="NEW06980.1"/>
    <property type="molecule type" value="Genomic_DNA"/>
</dbReference>
<comment type="caution">
    <text evidence="3">The sequence shown here is derived from an EMBL/GenBank/DDBJ whole genome shotgun (WGS) entry which is preliminary data.</text>
</comment>
<protein>
    <submittedName>
        <fullName evidence="3">Polysaccharide deacetylase family protein</fullName>
    </submittedName>
</protein>
<gene>
    <name evidence="3" type="ORF">GK047_13295</name>
</gene>